<accession>A0A7W8ZIP4</accession>
<comment type="caution">
    <text evidence="2">The sequence shown here is derived from an EMBL/GenBank/DDBJ whole genome shotgun (WGS) entry which is preliminary data.</text>
</comment>
<evidence type="ECO:0000259" key="1">
    <source>
        <dbReference type="SMART" id="SM00829"/>
    </source>
</evidence>
<dbReference type="PANTHER" id="PTHR11695:SF294">
    <property type="entry name" value="RETICULON-4-INTERACTING PROTEIN 1, MITOCHONDRIAL"/>
    <property type="match status" value="1"/>
</dbReference>
<dbReference type="InterPro" id="IPR020843">
    <property type="entry name" value="ER"/>
</dbReference>
<name>A0A7W8ZIP4_9SPHI</name>
<dbReference type="Gene3D" id="3.40.50.720">
    <property type="entry name" value="NAD(P)-binding Rossmann-like Domain"/>
    <property type="match status" value="1"/>
</dbReference>
<dbReference type="SUPFAM" id="SSF50129">
    <property type="entry name" value="GroES-like"/>
    <property type="match status" value="1"/>
</dbReference>
<dbReference type="PANTHER" id="PTHR11695">
    <property type="entry name" value="ALCOHOL DEHYDROGENASE RELATED"/>
    <property type="match status" value="1"/>
</dbReference>
<proteinExistence type="predicted"/>
<dbReference type="InterPro" id="IPR011032">
    <property type="entry name" value="GroES-like_sf"/>
</dbReference>
<dbReference type="InterPro" id="IPR036291">
    <property type="entry name" value="NAD(P)-bd_dom_sf"/>
</dbReference>
<reference evidence="2 3" key="1">
    <citation type="submission" date="2020-08" db="EMBL/GenBank/DDBJ databases">
        <title>Genomic Encyclopedia of Type Strains, Phase IV (KMG-V): Genome sequencing to study the core and pangenomes of soil and plant-associated prokaryotes.</title>
        <authorList>
            <person name="Whitman W."/>
        </authorList>
    </citation>
    <scope>NUCLEOTIDE SEQUENCE [LARGE SCALE GENOMIC DNA]</scope>
    <source>
        <strain evidence="2 3">S3M1</strain>
    </source>
</reference>
<dbReference type="GO" id="GO:0016491">
    <property type="term" value="F:oxidoreductase activity"/>
    <property type="evidence" value="ECO:0007669"/>
    <property type="project" value="InterPro"/>
</dbReference>
<organism evidence="2 3">
    <name type="scientific">Pedobacter cryoconitis</name>
    <dbReference type="NCBI Taxonomy" id="188932"/>
    <lineage>
        <taxon>Bacteria</taxon>
        <taxon>Pseudomonadati</taxon>
        <taxon>Bacteroidota</taxon>
        <taxon>Sphingobacteriia</taxon>
        <taxon>Sphingobacteriales</taxon>
        <taxon>Sphingobacteriaceae</taxon>
        <taxon>Pedobacter</taxon>
    </lineage>
</organism>
<dbReference type="SMART" id="SM00829">
    <property type="entry name" value="PKS_ER"/>
    <property type="match status" value="1"/>
</dbReference>
<dbReference type="SUPFAM" id="SSF51735">
    <property type="entry name" value="NAD(P)-binding Rossmann-fold domains"/>
    <property type="match status" value="1"/>
</dbReference>
<dbReference type="Gene3D" id="3.90.180.10">
    <property type="entry name" value="Medium-chain alcohol dehydrogenases, catalytic domain"/>
    <property type="match status" value="1"/>
</dbReference>
<dbReference type="EMBL" id="JACHCE010000001">
    <property type="protein sequence ID" value="MBB5634513.1"/>
    <property type="molecule type" value="Genomic_DNA"/>
</dbReference>
<dbReference type="InterPro" id="IPR013154">
    <property type="entry name" value="ADH-like_N"/>
</dbReference>
<feature type="domain" description="Enoyl reductase (ER)" evidence="1">
    <location>
        <begin position="10"/>
        <end position="321"/>
    </location>
</feature>
<dbReference type="InterPro" id="IPR050700">
    <property type="entry name" value="YIM1/Zinc_Alcohol_DH_Fams"/>
</dbReference>
<dbReference type="CDD" id="cd05289">
    <property type="entry name" value="MDR_like_2"/>
    <property type="match status" value="1"/>
</dbReference>
<dbReference type="Pfam" id="PF08240">
    <property type="entry name" value="ADH_N"/>
    <property type="match status" value="1"/>
</dbReference>
<evidence type="ECO:0000313" key="2">
    <source>
        <dbReference type="EMBL" id="MBB5634513.1"/>
    </source>
</evidence>
<gene>
    <name evidence="2" type="ORF">HDE68_000398</name>
</gene>
<evidence type="ECO:0000313" key="3">
    <source>
        <dbReference type="Proteomes" id="UP000537204"/>
    </source>
</evidence>
<dbReference type="AlphaFoldDB" id="A0A7W8ZIP4"/>
<protein>
    <submittedName>
        <fullName evidence="2">NADPH:quinone reductase-like Zn-dependent oxidoreductase</fullName>
    </submittedName>
</protein>
<sequence>MKAYLLKEPGSTENLILTELPIPVPADNEVLIKVKAISINPVDVKTRAGKALYSTLQHLKPFILGWDISGTVIATGKDVVNFQIDDDVFGMVNFVGHGQAYAAYVAAPENHLALKPSNISFEEAAAATLAALTAWQALTTHVNVKPADKILIHAASGGVGHYAVQIAHYLGAHVTGTSSSTNKNFVLELGADVHIDYNQQKFEETTNGFDIILETIGGENFIRSLDILNEKGTIINLIPDQESEGPAGSTPQKSTLELAGERGLNALYFPVTSNGSDMHQIAILLEKGILRSHIFKTYSFEALPEAHLQIESGRTAGKVVVLI</sequence>
<dbReference type="Proteomes" id="UP000537204">
    <property type="component" value="Unassembled WGS sequence"/>
</dbReference>
<dbReference type="Pfam" id="PF13602">
    <property type="entry name" value="ADH_zinc_N_2"/>
    <property type="match status" value="1"/>
</dbReference>
<dbReference type="RefSeq" id="WP_183878383.1">
    <property type="nucleotide sequence ID" value="NZ_JACHCE010000001.1"/>
</dbReference>